<dbReference type="EMBL" id="CAEZWO010000038">
    <property type="protein sequence ID" value="CAB4657591.1"/>
    <property type="molecule type" value="Genomic_DNA"/>
</dbReference>
<protein>
    <submittedName>
        <fullName evidence="1">Unannotated protein</fullName>
    </submittedName>
</protein>
<dbReference type="Pfam" id="PF05768">
    <property type="entry name" value="Glrx-like"/>
    <property type="match status" value="1"/>
</dbReference>
<dbReference type="AlphaFoldDB" id="A0A6J6L756"/>
<sequence>MRNLITIYSRPGCHLCDVAEDVLIGLQGELDFDMEQISIVGDPELELKYGEEIPVIMIDGQRHAFYRIDPERFKASLAKHRQRQ</sequence>
<dbReference type="EMBL" id="CAFAZX010000040">
    <property type="protein sequence ID" value="CAB4843208.1"/>
    <property type="molecule type" value="Genomic_DNA"/>
</dbReference>
<dbReference type="SUPFAM" id="SSF52833">
    <property type="entry name" value="Thioredoxin-like"/>
    <property type="match status" value="1"/>
</dbReference>
<gene>
    <name evidence="1" type="ORF">UFOPK2254_00534</name>
    <name evidence="2" type="ORF">UFOPK3241_00809</name>
    <name evidence="3" type="ORF">UFOPK4401_00226</name>
</gene>
<dbReference type="InterPro" id="IPR036249">
    <property type="entry name" value="Thioredoxin-like_sf"/>
</dbReference>
<reference evidence="1" key="1">
    <citation type="submission" date="2020-05" db="EMBL/GenBank/DDBJ databases">
        <authorList>
            <person name="Chiriac C."/>
            <person name="Salcher M."/>
            <person name="Ghai R."/>
            <person name="Kavagutti S V."/>
        </authorList>
    </citation>
    <scope>NUCLEOTIDE SEQUENCE</scope>
</reference>
<dbReference type="Gene3D" id="3.40.30.10">
    <property type="entry name" value="Glutaredoxin"/>
    <property type="match status" value="1"/>
</dbReference>
<name>A0A6J6L756_9ZZZZ</name>
<evidence type="ECO:0000313" key="3">
    <source>
        <dbReference type="EMBL" id="CAB5071822.1"/>
    </source>
</evidence>
<dbReference type="PANTHER" id="PTHR33558:SF1">
    <property type="entry name" value="GLUTAREDOXIN-LIKE PROTEIN C5ORF63 HOMOLOG"/>
    <property type="match status" value="1"/>
</dbReference>
<accession>A0A6J6L756</accession>
<dbReference type="EMBL" id="CAFBRB010000012">
    <property type="protein sequence ID" value="CAB5071822.1"/>
    <property type="molecule type" value="Genomic_DNA"/>
</dbReference>
<evidence type="ECO:0000313" key="1">
    <source>
        <dbReference type="EMBL" id="CAB4657591.1"/>
    </source>
</evidence>
<proteinExistence type="predicted"/>
<dbReference type="InterPro" id="IPR052565">
    <property type="entry name" value="Glutaredoxin-like_YDR286C"/>
</dbReference>
<organism evidence="1">
    <name type="scientific">freshwater metagenome</name>
    <dbReference type="NCBI Taxonomy" id="449393"/>
    <lineage>
        <taxon>unclassified sequences</taxon>
        <taxon>metagenomes</taxon>
        <taxon>ecological metagenomes</taxon>
    </lineage>
</organism>
<dbReference type="InterPro" id="IPR008554">
    <property type="entry name" value="Glutaredoxin-like"/>
</dbReference>
<dbReference type="PANTHER" id="PTHR33558">
    <property type="entry name" value="GLUTAREDOXIN-LIKE PROTEIN C5ORF63 HOMOLOG"/>
    <property type="match status" value="1"/>
</dbReference>
<evidence type="ECO:0000313" key="2">
    <source>
        <dbReference type="EMBL" id="CAB4843208.1"/>
    </source>
</evidence>